<feature type="signal peptide" evidence="1">
    <location>
        <begin position="1"/>
        <end position="19"/>
    </location>
</feature>
<proteinExistence type="predicted"/>
<keyword evidence="1" id="KW-0732">Signal</keyword>
<evidence type="ECO:0000313" key="2">
    <source>
        <dbReference type="EMBL" id="KAJ1968206.1"/>
    </source>
</evidence>
<dbReference type="EMBL" id="JANBPY010000216">
    <property type="protein sequence ID" value="KAJ1968206.1"/>
    <property type="molecule type" value="Genomic_DNA"/>
</dbReference>
<dbReference type="AlphaFoldDB" id="A0A9W8ASP2"/>
<organism evidence="2 3">
    <name type="scientific">Dispira parvispora</name>
    <dbReference type="NCBI Taxonomy" id="1520584"/>
    <lineage>
        <taxon>Eukaryota</taxon>
        <taxon>Fungi</taxon>
        <taxon>Fungi incertae sedis</taxon>
        <taxon>Zoopagomycota</taxon>
        <taxon>Kickxellomycotina</taxon>
        <taxon>Dimargaritomycetes</taxon>
        <taxon>Dimargaritales</taxon>
        <taxon>Dimargaritaceae</taxon>
        <taxon>Dispira</taxon>
    </lineage>
</organism>
<keyword evidence="3" id="KW-1185">Reference proteome</keyword>
<evidence type="ECO:0000256" key="1">
    <source>
        <dbReference type="SAM" id="SignalP"/>
    </source>
</evidence>
<sequence length="266" mass="30420">MRALIYSTLFLVLGTSLSGNQYGVATAESVRKPWGRNAELSQCFLTVDLDTKPTKEFNRQEVARLVSKFFPGASSDIDLSNLSEYPEWFKIPLDELTQNDPCVALMRNDPAKLEQGMLRFKNTAENDLKDDPSLRTTWLVRMTNLLTAAVKFQDIKLVQNIGKMIDNDTKRNTPLFLALIQALKCDDDCNWSIARTIMDQFHIPPWGIVQEDEYDTIRRYIDMLEYSHVNTEKLANLLQVPSENLPMFNDDDKSAVLQFTLSTPRS</sequence>
<reference evidence="2" key="1">
    <citation type="submission" date="2022-07" db="EMBL/GenBank/DDBJ databases">
        <title>Phylogenomic reconstructions and comparative analyses of Kickxellomycotina fungi.</title>
        <authorList>
            <person name="Reynolds N.K."/>
            <person name="Stajich J.E."/>
            <person name="Barry K."/>
            <person name="Grigoriev I.V."/>
            <person name="Crous P."/>
            <person name="Smith M.E."/>
        </authorList>
    </citation>
    <scope>NUCLEOTIDE SEQUENCE</scope>
    <source>
        <strain evidence="2">RSA 1196</strain>
    </source>
</reference>
<feature type="chain" id="PRO_5040862464" evidence="1">
    <location>
        <begin position="20"/>
        <end position="266"/>
    </location>
</feature>
<accession>A0A9W8ASP2</accession>
<gene>
    <name evidence="2" type="ORF">IWQ62_001380</name>
</gene>
<comment type="caution">
    <text evidence="2">The sequence shown here is derived from an EMBL/GenBank/DDBJ whole genome shotgun (WGS) entry which is preliminary data.</text>
</comment>
<name>A0A9W8ASP2_9FUNG</name>
<evidence type="ECO:0000313" key="3">
    <source>
        <dbReference type="Proteomes" id="UP001150925"/>
    </source>
</evidence>
<protein>
    <submittedName>
        <fullName evidence="2">Uncharacterized protein</fullName>
    </submittedName>
</protein>
<dbReference type="Proteomes" id="UP001150925">
    <property type="component" value="Unassembled WGS sequence"/>
</dbReference>